<reference evidence="3" key="1">
    <citation type="submission" date="2020-05" db="EMBL/GenBank/DDBJ databases">
        <title>WGS assembly of Panicum virgatum.</title>
        <authorList>
            <person name="Lovell J.T."/>
            <person name="Jenkins J."/>
            <person name="Shu S."/>
            <person name="Juenger T.E."/>
            <person name="Schmutz J."/>
        </authorList>
    </citation>
    <scope>NUCLEOTIDE SEQUENCE</scope>
    <source>
        <strain evidence="3">AP13</strain>
    </source>
</reference>
<accession>A0A8T0TSV1</accession>
<protein>
    <submittedName>
        <fullName evidence="3">Uncharacterized protein</fullName>
    </submittedName>
</protein>
<comment type="caution">
    <text evidence="3">The sequence shown here is derived from an EMBL/GenBank/DDBJ whole genome shotgun (WGS) entry which is preliminary data.</text>
</comment>
<evidence type="ECO:0000256" key="2">
    <source>
        <dbReference type="SAM" id="SignalP"/>
    </source>
</evidence>
<sequence>MSTAMKKFLISLLFLFFLLQLPRLWKHHPEKELETSVNTTPAPSLKPLPPLAAMPPPIDPTRRRASSLPAEAMLNLPALGTDDGEARGTSLALVASPPPPTSPSSTALQTQEHQQVVGTGLLAGARAWLPPVSVVLEVPLPLGPNLLFPLEELIAKPVRFLVSVVLATVVADLWKRICGLLIHRLRAQPRCLPLWVTSLYSGGGIHHQHRAGGPWEEVRVLLGQVGEKVFEALVSGTLVQMLVFWACMPSASRASVFVTPLAMVCLLAMEVAWRSSANYLPEARMRVRIASKVNGAEPL</sequence>
<evidence type="ECO:0000313" key="3">
    <source>
        <dbReference type="EMBL" id="KAG2615202.1"/>
    </source>
</evidence>
<evidence type="ECO:0000256" key="1">
    <source>
        <dbReference type="SAM" id="MobiDB-lite"/>
    </source>
</evidence>
<gene>
    <name evidence="3" type="ORF">PVAP13_3NG070990</name>
</gene>
<organism evidence="3 4">
    <name type="scientific">Panicum virgatum</name>
    <name type="common">Blackwell switchgrass</name>
    <dbReference type="NCBI Taxonomy" id="38727"/>
    <lineage>
        <taxon>Eukaryota</taxon>
        <taxon>Viridiplantae</taxon>
        <taxon>Streptophyta</taxon>
        <taxon>Embryophyta</taxon>
        <taxon>Tracheophyta</taxon>
        <taxon>Spermatophyta</taxon>
        <taxon>Magnoliopsida</taxon>
        <taxon>Liliopsida</taxon>
        <taxon>Poales</taxon>
        <taxon>Poaceae</taxon>
        <taxon>PACMAD clade</taxon>
        <taxon>Panicoideae</taxon>
        <taxon>Panicodae</taxon>
        <taxon>Paniceae</taxon>
        <taxon>Panicinae</taxon>
        <taxon>Panicum</taxon>
        <taxon>Panicum sect. Hiantes</taxon>
    </lineage>
</organism>
<proteinExistence type="predicted"/>
<feature type="chain" id="PRO_5035808835" evidence="2">
    <location>
        <begin position="28"/>
        <end position="299"/>
    </location>
</feature>
<dbReference type="Proteomes" id="UP000823388">
    <property type="component" value="Chromosome 3N"/>
</dbReference>
<feature type="signal peptide" evidence="2">
    <location>
        <begin position="1"/>
        <end position="27"/>
    </location>
</feature>
<keyword evidence="4" id="KW-1185">Reference proteome</keyword>
<feature type="region of interest" description="Disordered" evidence="1">
    <location>
        <begin position="33"/>
        <end position="63"/>
    </location>
</feature>
<dbReference type="EMBL" id="CM029042">
    <property type="protein sequence ID" value="KAG2615202.1"/>
    <property type="molecule type" value="Genomic_DNA"/>
</dbReference>
<feature type="compositionally biased region" description="Pro residues" evidence="1">
    <location>
        <begin position="44"/>
        <end position="59"/>
    </location>
</feature>
<keyword evidence="2" id="KW-0732">Signal</keyword>
<name>A0A8T0TSV1_PANVG</name>
<evidence type="ECO:0000313" key="4">
    <source>
        <dbReference type="Proteomes" id="UP000823388"/>
    </source>
</evidence>
<feature type="region of interest" description="Disordered" evidence="1">
    <location>
        <begin position="90"/>
        <end position="110"/>
    </location>
</feature>
<dbReference type="AlphaFoldDB" id="A0A8T0TSV1"/>